<dbReference type="Proteomes" id="UP000616885">
    <property type="component" value="Unassembled WGS sequence"/>
</dbReference>
<sequence length="160" mass="17893">MQACMMGNTKALTALFASLGVSSPVRQAHATSMVHRVLDAVFESAVTIRRINIVIDCLQVLVKHGADLSVEACEDSLDGRTGSETLRSICDGKFFSEPDAPISRAWTWCFQQRLDFSEAVGLPIFKKPTMELFFQLHISVEQLGRILANDSRTWSLRFRE</sequence>
<name>A0A8H7K8Z8_BIOOC</name>
<keyword evidence="1" id="KW-0732">Signal</keyword>
<protein>
    <submittedName>
        <fullName evidence="2">Uncharacterized protein</fullName>
    </submittedName>
</protein>
<accession>A0A8H7K8Z8</accession>
<feature type="chain" id="PRO_5034278216" evidence="1">
    <location>
        <begin position="31"/>
        <end position="160"/>
    </location>
</feature>
<evidence type="ECO:0000313" key="2">
    <source>
        <dbReference type="EMBL" id="KAF9745749.1"/>
    </source>
</evidence>
<feature type="signal peptide" evidence="1">
    <location>
        <begin position="1"/>
        <end position="30"/>
    </location>
</feature>
<organism evidence="2 3">
    <name type="scientific">Bionectria ochroleuca</name>
    <name type="common">Gliocladium roseum</name>
    <dbReference type="NCBI Taxonomy" id="29856"/>
    <lineage>
        <taxon>Eukaryota</taxon>
        <taxon>Fungi</taxon>
        <taxon>Dikarya</taxon>
        <taxon>Ascomycota</taxon>
        <taxon>Pezizomycotina</taxon>
        <taxon>Sordariomycetes</taxon>
        <taxon>Hypocreomycetidae</taxon>
        <taxon>Hypocreales</taxon>
        <taxon>Bionectriaceae</taxon>
        <taxon>Clonostachys</taxon>
    </lineage>
</organism>
<dbReference type="EMBL" id="JADCTT010000012">
    <property type="protein sequence ID" value="KAF9745749.1"/>
    <property type="molecule type" value="Genomic_DNA"/>
</dbReference>
<evidence type="ECO:0000313" key="3">
    <source>
        <dbReference type="Proteomes" id="UP000616885"/>
    </source>
</evidence>
<reference evidence="2" key="1">
    <citation type="submission" date="2020-10" db="EMBL/GenBank/DDBJ databases">
        <title>High-Quality Genome Resource of Clonostachys rosea strain S41 by Oxford Nanopore Long-Read Sequencing.</title>
        <authorList>
            <person name="Wang H."/>
        </authorList>
    </citation>
    <scope>NUCLEOTIDE SEQUENCE</scope>
    <source>
        <strain evidence="2">S41</strain>
    </source>
</reference>
<evidence type="ECO:0000256" key="1">
    <source>
        <dbReference type="SAM" id="SignalP"/>
    </source>
</evidence>
<dbReference type="AlphaFoldDB" id="A0A8H7K8Z8"/>
<proteinExistence type="predicted"/>
<comment type="caution">
    <text evidence="2">The sequence shown here is derived from an EMBL/GenBank/DDBJ whole genome shotgun (WGS) entry which is preliminary data.</text>
</comment>
<gene>
    <name evidence="2" type="ORF">IM811_004050</name>
</gene>